<sequence>MAYILPIEHYQYQDYQQRVSQVKTNRNYIEGPFKVLLDQKHQEVAARHEGLHPSVDDKHKVSPYISSEEISLYTGKGRKFNDYV</sequence>
<accession>A0ABQ5TGT3</accession>
<name>A0ABQ5TGT3_9BACI</name>
<dbReference type="Proteomes" id="UP001275436">
    <property type="component" value="Unassembled WGS sequence"/>
</dbReference>
<dbReference type="EMBL" id="BSKO01000001">
    <property type="protein sequence ID" value="GLO65675.1"/>
    <property type="molecule type" value="Genomic_DNA"/>
</dbReference>
<reference evidence="1 2" key="1">
    <citation type="submission" date="2023-02" db="EMBL/GenBank/DDBJ databases">
        <title>Oceanobacillus kimchii IFOP_LL358 isolated form Alexandrium catenella lab strain.</title>
        <authorList>
            <person name="Gajardo G."/>
            <person name="Ueki S."/>
            <person name="Maruyama F."/>
        </authorList>
    </citation>
    <scope>NUCLEOTIDE SEQUENCE [LARGE SCALE GENOMIC DNA]</scope>
    <source>
        <strain evidence="1 2">IFOP_LL358</strain>
    </source>
</reference>
<comment type="caution">
    <text evidence="1">The sequence shown here is derived from an EMBL/GenBank/DDBJ whole genome shotgun (WGS) entry which is preliminary data.</text>
</comment>
<organism evidence="1 2">
    <name type="scientific">Oceanobacillus kimchii</name>
    <dbReference type="NCBI Taxonomy" id="746691"/>
    <lineage>
        <taxon>Bacteria</taxon>
        <taxon>Bacillati</taxon>
        <taxon>Bacillota</taxon>
        <taxon>Bacilli</taxon>
        <taxon>Bacillales</taxon>
        <taxon>Bacillaceae</taxon>
        <taxon>Oceanobacillus</taxon>
    </lineage>
</organism>
<evidence type="ECO:0008006" key="3">
    <source>
        <dbReference type="Google" id="ProtNLM"/>
    </source>
</evidence>
<evidence type="ECO:0000313" key="2">
    <source>
        <dbReference type="Proteomes" id="UP001275436"/>
    </source>
</evidence>
<gene>
    <name evidence="1" type="ORF">MACH08_14590</name>
</gene>
<proteinExistence type="predicted"/>
<dbReference type="RefSeq" id="WP_069685837.1">
    <property type="nucleotide sequence ID" value="NZ_BSKO01000001.1"/>
</dbReference>
<protein>
    <recommendedName>
        <fullName evidence="3">Transposase</fullName>
    </recommendedName>
</protein>
<evidence type="ECO:0000313" key="1">
    <source>
        <dbReference type="EMBL" id="GLO65675.1"/>
    </source>
</evidence>
<keyword evidence="2" id="KW-1185">Reference proteome</keyword>